<evidence type="ECO:0000313" key="1">
    <source>
        <dbReference type="EMBL" id="QHS90471.1"/>
    </source>
</evidence>
<protein>
    <submittedName>
        <fullName evidence="1">Uncharacterized protein</fullName>
    </submittedName>
</protein>
<proteinExistence type="predicted"/>
<dbReference type="AlphaFoldDB" id="A0A6C0BFA7"/>
<dbReference type="EMBL" id="MN739140">
    <property type="protein sequence ID" value="QHS90471.1"/>
    <property type="molecule type" value="Genomic_DNA"/>
</dbReference>
<organism evidence="1">
    <name type="scientific">viral metagenome</name>
    <dbReference type="NCBI Taxonomy" id="1070528"/>
    <lineage>
        <taxon>unclassified sequences</taxon>
        <taxon>metagenomes</taxon>
        <taxon>organismal metagenomes</taxon>
    </lineage>
</organism>
<name>A0A6C0BFA7_9ZZZZ</name>
<reference evidence="1" key="1">
    <citation type="journal article" date="2020" name="Nature">
        <title>Giant virus diversity and host interactions through global metagenomics.</title>
        <authorList>
            <person name="Schulz F."/>
            <person name="Roux S."/>
            <person name="Paez-Espino D."/>
            <person name="Jungbluth S."/>
            <person name="Walsh D.A."/>
            <person name="Denef V.J."/>
            <person name="McMahon K.D."/>
            <person name="Konstantinidis K.T."/>
            <person name="Eloe-Fadrosh E.A."/>
            <person name="Kyrpides N.C."/>
            <person name="Woyke T."/>
        </authorList>
    </citation>
    <scope>NUCLEOTIDE SEQUENCE</scope>
    <source>
        <strain evidence="1">GVMAG-M-3300010354-11</strain>
    </source>
</reference>
<accession>A0A6C0BFA7</accession>
<sequence>MEIPGIMQEGAKRKIKPVSVKATSIVKKTRKPRDSLGCSSAKKDACGSMSGCVWVPSKGCRIEDNVPLAVLAKIAAKAKTVQAATKVNAEKVKKPRASSGCTGLKKDSCSSNTDCVWVPSKGCRVTDNVPLVDRAKAKKAAKKVTKKVTKKATKKTSA</sequence>